<dbReference type="FunFam" id="3.40.50.720:FF:000229">
    <property type="entry name" value="Glycerol-3-phosphate dehydrogenase [NAD(+)]"/>
    <property type="match status" value="1"/>
</dbReference>
<dbReference type="PANTHER" id="PTHR11728">
    <property type="entry name" value="GLYCEROL-3-PHOSPHATE DEHYDROGENASE"/>
    <property type="match status" value="1"/>
</dbReference>
<sequence>MVGRTDGVTDNVYSNGLLHHSSDSVEQKLDELRSLMGKAEGDPLRIVGVGAGAWGSVFFAMLQDSYGHLRDKVLIRIWRRPGRSVDRATAEHLFEVINSREDVLRRLIRRCAYLKYVEARLGDRTLFADELLKDGFCVNMIDTPLCPMKVVTNLQEAVWDADIVVNGLPSTETRVVFEEISRNEHVADGLRDHGGLFVDHKLNQLHRKSTQGWCHHLCEDGRHSTSNPLRSISDFLEKI</sequence>
<dbReference type="EMBL" id="VIEB01000904">
    <property type="protein sequence ID" value="TQD78510.1"/>
    <property type="molecule type" value="Genomic_DNA"/>
</dbReference>
<accession>A0A540KWH1</accession>
<proteinExistence type="predicted"/>
<evidence type="ECO:0000313" key="2">
    <source>
        <dbReference type="Proteomes" id="UP000315295"/>
    </source>
</evidence>
<comment type="caution">
    <text evidence="1">The sequence shown here is derived from an EMBL/GenBank/DDBJ whole genome shotgun (WGS) entry which is preliminary data.</text>
</comment>
<dbReference type="GO" id="GO:0005829">
    <property type="term" value="C:cytosol"/>
    <property type="evidence" value="ECO:0007669"/>
    <property type="project" value="TreeGrafter"/>
</dbReference>
<organism evidence="1 2">
    <name type="scientific">Malus baccata</name>
    <name type="common">Siberian crab apple</name>
    <name type="synonym">Pyrus baccata</name>
    <dbReference type="NCBI Taxonomy" id="106549"/>
    <lineage>
        <taxon>Eukaryota</taxon>
        <taxon>Viridiplantae</taxon>
        <taxon>Streptophyta</taxon>
        <taxon>Embryophyta</taxon>
        <taxon>Tracheophyta</taxon>
        <taxon>Spermatophyta</taxon>
        <taxon>Magnoliopsida</taxon>
        <taxon>eudicotyledons</taxon>
        <taxon>Gunneridae</taxon>
        <taxon>Pentapetalae</taxon>
        <taxon>rosids</taxon>
        <taxon>fabids</taxon>
        <taxon>Rosales</taxon>
        <taxon>Rosaceae</taxon>
        <taxon>Amygdaloideae</taxon>
        <taxon>Maleae</taxon>
        <taxon>Malus</taxon>
    </lineage>
</organism>
<dbReference type="STRING" id="106549.A0A540KWH1"/>
<dbReference type="PANTHER" id="PTHR11728:SF33">
    <property type="entry name" value="GLYCEROL-3-PHOSPHATE DEHYDROGENASE [NAD(+)]"/>
    <property type="match status" value="1"/>
</dbReference>
<name>A0A540KWH1_MALBA</name>
<gene>
    <name evidence="1" type="ORF">C1H46_035939</name>
</gene>
<protein>
    <recommendedName>
        <fullName evidence="3">Glycerol-3-phosphate dehydrogenase NAD-dependent N-terminal domain-containing protein</fullName>
    </recommendedName>
</protein>
<dbReference type="GO" id="GO:0006072">
    <property type="term" value="P:glycerol-3-phosphate metabolic process"/>
    <property type="evidence" value="ECO:0007669"/>
    <property type="project" value="TreeGrafter"/>
</dbReference>
<keyword evidence="2" id="KW-1185">Reference proteome</keyword>
<evidence type="ECO:0000313" key="1">
    <source>
        <dbReference type="EMBL" id="TQD78510.1"/>
    </source>
</evidence>
<reference evidence="1 2" key="1">
    <citation type="journal article" date="2019" name="G3 (Bethesda)">
        <title>Sequencing of a Wild Apple (Malus baccata) Genome Unravels the Differences Between Cultivated and Wild Apple Species Regarding Disease Resistance and Cold Tolerance.</title>
        <authorList>
            <person name="Chen X."/>
        </authorList>
    </citation>
    <scope>NUCLEOTIDE SEQUENCE [LARGE SCALE GENOMIC DNA]</scope>
    <source>
        <strain evidence="2">cv. Shandingzi</strain>
        <tissue evidence="1">Leaves</tissue>
    </source>
</reference>
<evidence type="ECO:0008006" key="3">
    <source>
        <dbReference type="Google" id="ProtNLM"/>
    </source>
</evidence>
<dbReference type="GO" id="GO:0047952">
    <property type="term" value="F:glycerol-3-phosphate dehydrogenase [NAD(P)+] activity"/>
    <property type="evidence" value="ECO:0007669"/>
    <property type="project" value="TreeGrafter"/>
</dbReference>
<dbReference type="Gene3D" id="3.40.50.720">
    <property type="entry name" value="NAD(P)-binding Rossmann-like Domain"/>
    <property type="match status" value="1"/>
</dbReference>
<dbReference type="Proteomes" id="UP000315295">
    <property type="component" value="Unassembled WGS sequence"/>
</dbReference>
<dbReference type="AlphaFoldDB" id="A0A540KWH1"/>